<dbReference type="GO" id="GO:0006012">
    <property type="term" value="P:galactose metabolic process"/>
    <property type="evidence" value="ECO:0007669"/>
    <property type="project" value="UniProtKB-UniPathway"/>
</dbReference>
<keyword evidence="8" id="KW-0119">Carbohydrate metabolism</keyword>
<evidence type="ECO:0000259" key="9">
    <source>
        <dbReference type="Pfam" id="PF16363"/>
    </source>
</evidence>
<dbReference type="InterPro" id="IPR016040">
    <property type="entry name" value="NAD(P)-bd_dom"/>
</dbReference>
<dbReference type="EMBL" id="VKID01000001">
    <property type="protein sequence ID" value="TRX99522.1"/>
    <property type="molecule type" value="Genomic_DNA"/>
</dbReference>
<evidence type="ECO:0000256" key="3">
    <source>
        <dbReference type="ARBA" id="ARBA00007637"/>
    </source>
</evidence>
<evidence type="ECO:0000256" key="5">
    <source>
        <dbReference type="ARBA" id="ARBA00018569"/>
    </source>
</evidence>
<dbReference type="FunFam" id="3.90.25.10:FF:000028">
    <property type="entry name" value="UDP-glucose 4-epimerase GalE"/>
    <property type="match status" value="1"/>
</dbReference>
<comment type="subunit">
    <text evidence="8">Homodimer.</text>
</comment>
<keyword evidence="6 8" id="KW-0520">NAD</keyword>
<organism evidence="10 11">
    <name type="scientific">Acholeplasma laidlawii</name>
    <dbReference type="NCBI Taxonomy" id="2148"/>
    <lineage>
        <taxon>Bacteria</taxon>
        <taxon>Bacillati</taxon>
        <taxon>Mycoplasmatota</taxon>
        <taxon>Mollicutes</taxon>
        <taxon>Acholeplasmatales</taxon>
        <taxon>Acholeplasmataceae</taxon>
        <taxon>Acholeplasma</taxon>
    </lineage>
</organism>
<evidence type="ECO:0000256" key="4">
    <source>
        <dbReference type="ARBA" id="ARBA00013189"/>
    </source>
</evidence>
<evidence type="ECO:0000256" key="1">
    <source>
        <dbReference type="ARBA" id="ARBA00000083"/>
    </source>
</evidence>
<dbReference type="SUPFAM" id="SSF51735">
    <property type="entry name" value="NAD(P)-binding Rossmann-fold domains"/>
    <property type="match status" value="1"/>
</dbReference>
<gene>
    <name evidence="10" type="primary">galE</name>
    <name evidence="10" type="ORF">FNV44_00340</name>
</gene>
<dbReference type="InterPro" id="IPR036291">
    <property type="entry name" value="NAD(P)-bd_dom_sf"/>
</dbReference>
<evidence type="ECO:0000256" key="6">
    <source>
        <dbReference type="ARBA" id="ARBA00023027"/>
    </source>
</evidence>
<dbReference type="NCBIfam" id="TIGR01179">
    <property type="entry name" value="galE"/>
    <property type="match status" value="1"/>
</dbReference>
<reference evidence="10 11" key="1">
    <citation type="submission" date="2019-07" db="EMBL/GenBank/DDBJ databases">
        <title>Genome sequence of Acholeplasma laidlawii strain with increased resistance to erythromycin.</title>
        <authorList>
            <person name="Medvedeva E.S."/>
            <person name="Baranova N.B."/>
            <person name="Siniagina M.N."/>
            <person name="Mouzykantov A."/>
            <person name="Chernova O.A."/>
            <person name="Chernov V.M."/>
        </authorList>
    </citation>
    <scope>NUCLEOTIDE SEQUENCE [LARGE SCALE GENOMIC DNA]</scope>
    <source>
        <strain evidence="10 11">PG8REry</strain>
    </source>
</reference>
<keyword evidence="7 8" id="KW-0413">Isomerase</keyword>
<dbReference type="UniPathway" id="UPA00214"/>
<dbReference type="Proteomes" id="UP000315938">
    <property type="component" value="Unassembled WGS sequence"/>
</dbReference>
<evidence type="ECO:0000313" key="11">
    <source>
        <dbReference type="Proteomes" id="UP000315938"/>
    </source>
</evidence>
<dbReference type="Gene3D" id="3.90.25.10">
    <property type="entry name" value="UDP-galactose 4-epimerase, domain 1"/>
    <property type="match status" value="1"/>
</dbReference>
<name>A0A553IH43_ACHLA</name>
<dbReference type="Pfam" id="PF16363">
    <property type="entry name" value="GDP_Man_Dehyd"/>
    <property type="match status" value="1"/>
</dbReference>
<proteinExistence type="inferred from homology"/>
<dbReference type="PANTHER" id="PTHR43725:SF47">
    <property type="entry name" value="UDP-GLUCOSE 4-EPIMERASE"/>
    <property type="match status" value="1"/>
</dbReference>
<dbReference type="PRINTS" id="PR01713">
    <property type="entry name" value="NUCEPIMERASE"/>
</dbReference>
<dbReference type="Gene3D" id="3.40.50.720">
    <property type="entry name" value="NAD(P)-binding Rossmann-like Domain"/>
    <property type="match status" value="1"/>
</dbReference>
<dbReference type="NCBIfam" id="NF007956">
    <property type="entry name" value="PRK10675.1"/>
    <property type="match status" value="1"/>
</dbReference>
<sequence>MKVLVSGGMGYIGSHTVVELLELGHEVVIVDNLYNSQIDVLDKIKTITKINKLKFYEADCSNMNIMDNIFNKEQVDAVIHFAGYKAVGESVLKPLMYYQNNLNTTMTLASLSEKYKVKHFIFSSSATVYGDQVSPLHELMELKVTTNPYGETKKMSERILKDFSRNNKDMNITLLRYFNPIGAHKSGLIGEKPQGIPNNLMPYVTQVAKGIREKLFVFGNDYDTVDGTGVRDYIHVVDLAKGHIAALMNAKSNFNIYNLGSGVGTSVLELIHTFERVNGIKIPYDIVERRPGDLATVYADASKAKKELHWGTKLTLEDMVKDAWVFEKNLR</sequence>
<dbReference type="AlphaFoldDB" id="A0A553IH43"/>
<dbReference type="RefSeq" id="WP_012242993.1">
    <property type="nucleotide sequence ID" value="NZ_JACAOE010000001.1"/>
</dbReference>
<feature type="domain" description="NAD(P)-binding" evidence="9">
    <location>
        <begin position="4"/>
        <end position="322"/>
    </location>
</feature>
<comment type="similarity">
    <text evidence="3 8">Belongs to the NAD(P)-dependent epimerase/dehydratase family.</text>
</comment>
<comment type="catalytic activity">
    <reaction evidence="1 8">
        <text>UDP-alpha-D-glucose = UDP-alpha-D-galactose</text>
        <dbReference type="Rhea" id="RHEA:22168"/>
        <dbReference type="ChEBI" id="CHEBI:58885"/>
        <dbReference type="ChEBI" id="CHEBI:66914"/>
        <dbReference type="EC" id="5.1.3.2"/>
    </reaction>
</comment>
<dbReference type="CDD" id="cd05247">
    <property type="entry name" value="UDP_G4E_1_SDR_e"/>
    <property type="match status" value="1"/>
</dbReference>
<evidence type="ECO:0000256" key="7">
    <source>
        <dbReference type="ARBA" id="ARBA00023235"/>
    </source>
</evidence>
<comment type="caution">
    <text evidence="10">The sequence shown here is derived from an EMBL/GenBank/DDBJ whole genome shotgun (WGS) entry which is preliminary data.</text>
</comment>
<dbReference type="OMA" id="CVILRYF"/>
<comment type="cofactor">
    <cofactor evidence="2 8">
        <name>NAD(+)</name>
        <dbReference type="ChEBI" id="CHEBI:57540"/>
    </cofactor>
</comment>
<dbReference type="InterPro" id="IPR005886">
    <property type="entry name" value="UDP_G4E"/>
</dbReference>
<evidence type="ECO:0000256" key="8">
    <source>
        <dbReference type="RuleBase" id="RU366046"/>
    </source>
</evidence>
<comment type="pathway">
    <text evidence="8">Carbohydrate metabolism; galactose metabolism.</text>
</comment>
<dbReference type="EC" id="5.1.3.2" evidence="4 8"/>
<accession>A0A553IH43</accession>
<dbReference type="GO" id="GO:0005829">
    <property type="term" value="C:cytosol"/>
    <property type="evidence" value="ECO:0007669"/>
    <property type="project" value="TreeGrafter"/>
</dbReference>
<evidence type="ECO:0000256" key="2">
    <source>
        <dbReference type="ARBA" id="ARBA00001911"/>
    </source>
</evidence>
<dbReference type="GeneID" id="41339198"/>
<protein>
    <recommendedName>
        <fullName evidence="5 8">UDP-glucose 4-epimerase</fullName>
        <ecNumber evidence="4 8">5.1.3.2</ecNumber>
    </recommendedName>
</protein>
<dbReference type="PANTHER" id="PTHR43725">
    <property type="entry name" value="UDP-GLUCOSE 4-EPIMERASE"/>
    <property type="match status" value="1"/>
</dbReference>
<evidence type="ECO:0000313" key="10">
    <source>
        <dbReference type="EMBL" id="TRX99522.1"/>
    </source>
</evidence>
<dbReference type="GO" id="GO:0003978">
    <property type="term" value="F:UDP-glucose 4-epimerase activity"/>
    <property type="evidence" value="ECO:0007669"/>
    <property type="project" value="UniProtKB-UniRule"/>
</dbReference>